<sequence>MSQELWRSKTGSVSSLDRLAKSTLSMDLPEARNCREAREQSRKEMHVLNEKLASQLEKMRILSEQNKKLMNDTGSMNRLTKETEKIRSMYNTELKQLRHLVDECEREKAESLAKIAHLQQTIRNKQDQINQLNQSNQRLSKQLDDALKESSIKDADKVVLERRIKSAEEEIHRLRTTTEQHKHANNLLHRNLDDETANRMKCQSEMQTLKEEMEFHRRVHEQELQELRSMTNVVQDEQDRDHWRHIMQNAIRDIKAAYDNRLDCIREEMEQGYLLRLEELSRQDSQQRTEFMRIQEENAKLKNALDGTRGRDDQLRAKCEQLERSLNDSIEESRNLRNQLNKLISESDREKQAAEEALTRLHKELSALTDAKLNLEAEIAAYSRLLDAQDSLISGTKSDGGVRSKSPHHPHQPPQAPKQPLPLAPPPQQQQNSLQPNRYSRPTSANYRSCNELNVRVPSYSTNSPSQHVKQSSDNASRRWMDRDEPSGQSTRSHHFIDRTVEGSQQLSCSYSDNEKQPNTLSHSETFTRGHLVINECAQNGSYIEITNKGNMEESLFGWCLIRNIDQGRQIIRYTFPNHTLPPHSNIKIWAGSKPPVRSISISDIEAPYSTWGTGSYIQTSLYNPDGLEKATHIQKLQ</sequence>
<dbReference type="PANTHER" id="PTHR45721:SF12">
    <property type="entry name" value="INTERMEDIATE FILAMENT PROTEIN IFA-1"/>
    <property type="match status" value="1"/>
</dbReference>
<dbReference type="PROSITE" id="PS51841">
    <property type="entry name" value="LTD"/>
    <property type="match status" value="1"/>
</dbReference>
<evidence type="ECO:0000256" key="2">
    <source>
        <dbReference type="ARBA" id="ARBA00023054"/>
    </source>
</evidence>
<dbReference type="GO" id="GO:0005652">
    <property type="term" value="C:nuclear lamina"/>
    <property type="evidence" value="ECO:0007669"/>
    <property type="project" value="TreeGrafter"/>
</dbReference>
<evidence type="ECO:0000313" key="7">
    <source>
        <dbReference type="Proteomes" id="UP000050795"/>
    </source>
</evidence>
<evidence type="ECO:0008006" key="9">
    <source>
        <dbReference type="Google" id="ProtNLM"/>
    </source>
</evidence>
<accession>A0AA85KB84</accession>
<dbReference type="Pfam" id="PF00932">
    <property type="entry name" value="LTD"/>
    <property type="match status" value="1"/>
</dbReference>
<dbReference type="SMART" id="SM01391">
    <property type="entry name" value="Filament"/>
    <property type="match status" value="1"/>
</dbReference>
<dbReference type="PANTHER" id="PTHR45721">
    <property type="entry name" value="LAMIN DM0-RELATED"/>
    <property type="match status" value="1"/>
</dbReference>
<dbReference type="WBParaSite" id="TREG1_73880.1">
    <property type="protein sequence ID" value="TREG1_73880.1"/>
    <property type="gene ID" value="TREG1_73880"/>
</dbReference>
<keyword evidence="1" id="KW-0403">Intermediate filament</keyword>
<feature type="domain" description="IF rod" evidence="6">
    <location>
        <begin position="41"/>
        <end position="393"/>
    </location>
</feature>
<feature type="coiled-coil region" evidence="3">
    <location>
        <begin position="312"/>
        <end position="385"/>
    </location>
</feature>
<organism evidence="7 8">
    <name type="scientific">Trichobilharzia regenti</name>
    <name type="common">Nasal bird schistosome</name>
    <dbReference type="NCBI Taxonomy" id="157069"/>
    <lineage>
        <taxon>Eukaryota</taxon>
        <taxon>Metazoa</taxon>
        <taxon>Spiralia</taxon>
        <taxon>Lophotrochozoa</taxon>
        <taxon>Platyhelminthes</taxon>
        <taxon>Trematoda</taxon>
        <taxon>Digenea</taxon>
        <taxon>Strigeidida</taxon>
        <taxon>Schistosomatoidea</taxon>
        <taxon>Schistosomatidae</taxon>
        <taxon>Trichobilharzia</taxon>
    </lineage>
</organism>
<reference evidence="8" key="2">
    <citation type="submission" date="2023-11" db="UniProtKB">
        <authorList>
            <consortium name="WormBaseParasite"/>
        </authorList>
    </citation>
    <scope>IDENTIFICATION</scope>
</reference>
<proteinExistence type="predicted"/>
<evidence type="ECO:0000259" key="5">
    <source>
        <dbReference type="PROSITE" id="PS51841"/>
    </source>
</evidence>
<dbReference type="GO" id="GO:0031507">
    <property type="term" value="P:heterochromatin formation"/>
    <property type="evidence" value="ECO:0007669"/>
    <property type="project" value="TreeGrafter"/>
</dbReference>
<dbReference type="SUPFAM" id="SSF74853">
    <property type="entry name" value="Lamin A/C globular tail domain"/>
    <property type="match status" value="1"/>
</dbReference>
<dbReference type="PROSITE" id="PS51842">
    <property type="entry name" value="IF_ROD_2"/>
    <property type="match status" value="1"/>
</dbReference>
<dbReference type="Pfam" id="PF00038">
    <property type="entry name" value="Filament"/>
    <property type="match status" value="1"/>
</dbReference>
<keyword evidence="7" id="KW-1185">Reference proteome</keyword>
<dbReference type="Proteomes" id="UP000050795">
    <property type="component" value="Unassembled WGS sequence"/>
</dbReference>
<feature type="coiled-coil region" evidence="3">
    <location>
        <begin position="31"/>
        <end position="230"/>
    </location>
</feature>
<evidence type="ECO:0000259" key="6">
    <source>
        <dbReference type="PROSITE" id="PS51842"/>
    </source>
</evidence>
<dbReference type="InterPro" id="IPR036415">
    <property type="entry name" value="Lamin_tail_dom_sf"/>
</dbReference>
<evidence type="ECO:0000256" key="3">
    <source>
        <dbReference type="SAM" id="Coils"/>
    </source>
</evidence>
<dbReference type="InterPro" id="IPR001322">
    <property type="entry name" value="Lamin_tail_dom"/>
</dbReference>
<dbReference type="GO" id="GO:0007097">
    <property type="term" value="P:nuclear migration"/>
    <property type="evidence" value="ECO:0007669"/>
    <property type="project" value="TreeGrafter"/>
</dbReference>
<evidence type="ECO:0000256" key="4">
    <source>
        <dbReference type="SAM" id="MobiDB-lite"/>
    </source>
</evidence>
<name>A0AA85KB84_TRIRE</name>
<dbReference type="GO" id="GO:0090435">
    <property type="term" value="P:protein localization to nuclear envelope"/>
    <property type="evidence" value="ECO:0007669"/>
    <property type="project" value="TreeGrafter"/>
</dbReference>
<feature type="domain" description="LTD" evidence="5">
    <location>
        <begin position="515"/>
        <end position="637"/>
    </location>
</feature>
<dbReference type="AlphaFoldDB" id="A0AA85KB84"/>
<dbReference type="GO" id="GO:0006998">
    <property type="term" value="P:nuclear envelope organization"/>
    <property type="evidence" value="ECO:0007669"/>
    <property type="project" value="TreeGrafter"/>
</dbReference>
<dbReference type="Gene3D" id="1.20.5.170">
    <property type="match status" value="1"/>
</dbReference>
<feature type="compositionally biased region" description="Pro residues" evidence="4">
    <location>
        <begin position="412"/>
        <end position="428"/>
    </location>
</feature>
<feature type="compositionally biased region" description="Polar residues" evidence="4">
    <location>
        <begin position="438"/>
        <end position="452"/>
    </location>
</feature>
<dbReference type="GO" id="GO:0005200">
    <property type="term" value="F:structural constituent of cytoskeleton"/>
    <property type="evidence" value="ECO:0007669"/>
    <property type="project" value="TreeGrafter"/>
</dbReference>
<evidence type="ECO:0000313" key="8">
    <source>
        <dbReference type="WBParaSite" id="TREG1_73880.1"/>
    </source>
</evidence>
<dbReference type="GO" id="GO:0051664">
    <property type="term" value="P:nuclear pore localization"/>
    <property type="evidence" value="ECO:0007669"/>
    <property type="project" value="TreeGrafter"/>
</dbReference>
<reference evidence="7" key="1">
    <citation type="submission" date="2022-06" db="EMBL/GenBank/DDBJ databases">
        <authorList>
            <person name="Berger JAMES D."/>
            <person name="Berger JAMES D."/>
        </authorList>
    </citation>
    <scope>NUCLEOTIDE SEQUENCE [LARGE SCALE GENOMIC DNA]</scope>
</reference>
<dbReference type="GO" id="GO:0005882">
    <property type="term" value="C:intermediate filament"/>
    <property type="evidence" value="ECO:0007669"/>
    <property type="project" value="UniProtKB-KW"/>
</dbReference>
<evidence type="ECO:0000256" key="1">
    <source>
        <dbReference type="ARBA" id="ARBA00022754"/>
    </source>
</evidence>
<feature type="compositionally biased region" description="Polar residues" evidence="4">
    <location>
        <begin position="459"/>
        <end position="475"/>
    </location>
</feature>
<dbReference type="SUPFAM" id="SSF64593">
    <property type="entry name" value="Intermediate filament protein, coiled coil region"/>
    <property type="match status" value="1"/>
</dbReference>
<dbReference type="Gene3D" id="1.20.5.1160">
    <property type="entry name" value="Vasodilator-stimulated phosphoprotein"/>
    <property type="match status" value="1"/>
</dbReference>
<protein>
    <recommendedName>
        <fullName evidence="9">LTD domain-containing protein</fullName>
    </recommendedName>
</protein>
<feature type="compositionally biased region" description="Basic and acidic residues" evidence="4">
    <location>
        <begin position="476"/>
        <end position="486"/>
    </location>
</feature>
<keyword evidence="2 3" id="KW-0175">Coiled coil</keyword>
<dbReference type="Gene3D" id="2.60.40.1260">
    <property type="entry name" value="Lamin Tail domain"/>
    <property type="match status" value="1"/>
</dbReference>
<feature type="region of interest" description="Disordered" evidence="4">
    <location>
        <begin position="394"/>
        <end position="496"/>
    </location>
</feature>
<dbReference type="InterPro" id="IPR039008">
    <property type="entry name" value="IF_rod_dom"/>
</dbReference>